<gene>
    <name evidence="1" type="ORF">ACFO5S_07580</name>
</gene>
<accession>A0ABV9PCK5</accession>
<sequence>MNRIKFISTLSLAAILLLASCSKDDYKLGGEKTDPFLRFNFMTKSDNIPLEYPAVNANLIPKNSFENKSVKTLKVPVALTSFTLKNGVTANFSATTNGTSDGFSLNPKTELTFLPNKLNDTIYVSFDKRWKENQSITLKLESASDPDIHIGNLNTEAPNDTFRIDLGTISTNYTFPISKIDIKGTKGEIIDFKVNFPNGFFPSEIDNLVMFKFLNGFEYTLTHDDYGDNRSSITYHLTLLEDIQNDDVYYESSIALNNTTDYPATGNTILQIVKPIKSPRDILANPASKFYDLSNQFYLTYGENWFDKSGTCAWQAFNAFTFPVVVTKDNPNAILYSDKGTTNPNDDIYHDAFRIGFNVASGTSTTNSFNLKRWFTNESTAGANSPGFNITSALEFFPDNGNSKTAGKVLVIPQYITVASTTKNSHIIAISGEGTYKEISTGLFEISFELRLTNDELFGGTATSQYKIYNNKTYPKLSPINEPCAKEVAL</sequence>
<comment type="caution">
    <text evidence="1">The sequence shown here is derived from an EMBL/GenBank/DDBJ whole genome shotgun (WGS) entry which is preliminary data.</text>
</comment>
<evidence type="ECO:0008006" key="3">
    <source>
        <dbReference type="Google" id="ProtNLM"/>
    </source>
</evidence>
<evidence type="ECO:0000313" key="1">
    <source>
        <dbReference type="EMBL" id="MFC4747301.1"/>
    </source>
</evidence>
<dbReference type="RefSeq" id="WP_213257560.1">
    <property type="nucleotide sequence ID" value="NZ_JAGYWA010000003.1"/>
</dbReference>
<dbReference type="Proteomes" id="UP001595935">
    <property type="component" value="Unassembled WGS sequence"/>
</dbReference>
<protein>
    <recommendedName>
        <fullName evidence="3">DUF1735 domain-containing protein</fullName>
    </recommendedName>
</protein>
<reference evidence="2" key="1">
    <citation type="journal article" date="2019" name="Int. J. Syst. Evol. Microbiol.">
        <title>The Global Catalogue of Microorganisms (GCM) 10K type strain sequencing project: providing services to taxonomists for standard genome sequencing and annotation.</title>
        <authorList>
            <consortium name="The Broad Institute Genomics Platform"/>
            <consortium name="The Broad Institute Genome Sequencing Center for Infectious Disease"/>
            <person name="Wu L."/>
            <person name="Ma J."/>
        </authorList>
    </citation>
    <scope>NUCLEOTIDE SEQUENCE [LARGE SCALE GENOMIC DNA]</scope>
    <source>
        <strain evidence="2">WYCCWR 13023</strain>
    </source>
</reference>
<dbReference type="EMBL" id="JBHSGV010000003">
    <property type="protein sequence ID" value="MFC4747301.1"/>
    <property type="molecule type" value="Genomic_DNA"/>
</dbReference>
<organism evidence="1 2">
    <name type="scientific">Flavobacterium branchiicola</name>
    <dbReference type="NCBI Taxonomy" id="1114875"/>
    <lineage>
        <taxon>Bacteria</taxon>
        <taxon>Pseudomonadati</taxon>
        <taxon>Bacteroidota</taxon>
        <taxon>Flavobacteriia</taxon>
        <taxon>Flavobacteriales</taxon>
        <taxon>Flavobacteriaceae</taxon>
        <taxon>Flavobacterium</taxon>
    </lineage>
</organism>
<evidence type="ECO:0000313" key="2">
    <source>
        <dbReference type="Proteomes" id="UP001595935"/>
    </source>
</evidence>
<dbReference type="PROSITE" id="PS51257">
    <property type="entry name" value="PROKAR_LIPOPROTEIN"/>
    <property type="match status" value="1"/>
</dbReference>
<name>A0ABV9PCK5_9FLAO</name>
<proteinExistence type="predicted"/>
<keyword evidence="2" id="KW-1185">Reference proteome</keyword>